<accession>A0A0F3N9Q2</accession>
<dbReference type="Gene3D" id="3.30.70.1660">
    <property type="match status" value="1"/>
</dbReference>
<evidence type="ECO:0000313" key="2">
    <source>
        <dbReference type="Proteomes" id="UP000033441"/>
    </source>
</evidence>
<evidence type="ECO:0000313" key="1">
    <source>
        <dbReference type="EMBL" id="KJV64427.1"/>
    </source>
</evidence>
<dbReference type="Proteomes" id="UP000033441">
    <property type="component" value="Unassembled WGS sequence"/>
</dbReference>
<dbReference type="EMBL" id="LANV01000001">
    <property type="protein sequence ID" value="KJV64427.1"/>
    <property type="molecule type" value="Genomic_DNA"/>
</dbReference>
<dbReference type="InterPro" id="IPR045853">
    <property type="entry name" value="Pep_chain_release_fac_I_sf"/>
</dbReference>
<organism evidence="1 2">
    <name type="scientific">Anaplasma phagocytophilum str. ApMUC09</name>
    <dbReference type="NCBI Taxonomy" id="1359152"/>
    <lineage>
        <taxon>Bacteria</taxon>
        <taxon>Pseudomonadati</taxon>
        <taxon>Pseudomonadota</taxon>
        <taxon>Alphaproteobacteria</taxon>
        <taxon>Rickettsiales</taxon>
        <taxon>Anaplasmataceae</taxon>
        <taxon>Anaplasma</taxon>
        <taxon>phagocytophilum group</taxon>
    </lineage>
</organism>
<proteinExistence type="predicted"/>
<dbReference type="AlphaFoldDB" id="A0A0F3N9Q2"/>
<sequence length="43" mass="4506">MVKDLRTGHETGNVDAVMNGDLDAFITAALMRGSLAKVQQSGS</sequence>
<dbReference type="PATRIC" id="fig|1359152.3.peg.113"/>
<dbReference type="SUPFAM" id="SSF75620">
    <property type="entry name" value="Release factor"/>
    <property type="match status" value="1"/>
</dbReference>
<comment type="caution">
    <text evidence="1">The sequence shown here is derived from an EMBL/GenBank/DDBJ whole genome shotgun (WGS) entry which is preliminary data.</text>
</comment>
<protein>
    <submittedName>
        <fullName evidence="1">Putative peptide chain release factor 2</fullName>
    </submittedName>
</protein>
<gene>
    <name evidence="1" type="ORF">APHMUC_0109</name>
</gene>
<name>A0A0F3N9Q2_ANAPH</name>
<reference evidence="1 2" key="1">
    <citation type="submission" date="2015-02" db="EMBL/GenBank/DDBJ databases">
        <title>Genome Sequencing of Rickettsiales.</title>
        <authorList>
            <person name="Daugherty S.C."/>
            <person name="Su Q."/>
            <person name="Abolude K."/>
            <person name="Beier-Sexton M."/>
            <person name="Carlyon J.A."/>
            <person name="Carter R."/>
            <person name="Day N.P."/>
            <person name="Dumler S.J."/>
            <person name="Dyachenko V."/>
            <person name="Godinez A."/>
            <person name="Kurtti T.J."/>
            <person name="Lichay M."/>
            <person name="Mullins K.E."/>
            <person name="Ott S."/>
            <person name="Pappas-Brown V."/>
            <person name="Paris D.H."/>
            <person name="Patel P."/>
            <person name="Richards A.L."/>
            <person name="Sadzewicz L."/>
            <person name="Sears K."/>
            <person name="Seidman D."/>
            <person name="Sengamalay N."/>
            <person name="Stenos J."/>
            <person name="Tallon L.J."/>
            <person name="Vincent G."/>
            <person name="Fraser C.M."/>
            <person name="Munderloh U."/>
            <person name="Dunning-Hotopp J.C."/>
        </authorList>
    </citation>
    <scope>NUCLEOTIDE SEQUENCE [LARGE SCALE GENOMIC DNA]</scope>
    <source>
        <strain evidence="1 2">ApMUC09</strain>
    </source>
</reference>